<name>A0ABR1L955_9PEZI</name>
<keyword evidence="3" id="KW-1185">Reference proteome</keyword>
<reference evidence="2 3" key="1">
    <citation type="submission" date="2024-04" db="EMBL/GenBank/DDBJ databases">
        <title>Phyllosticta paracitricarpa is synonymous to the EU quarantine fungus P. citricarpa based on phylogenomic analyses.</title>
        <authorList>
            <consortium name="Lawrence Berkeley National Laboratory"/>
            <person name="Van ingen-buijs V.A."/>
            <person name="Van westerhoven A.C."/>
            <person name="Haridas S."/>
            <person name="Skiadas P."/>
            <person name="Martin F."/>
            <person name="Groenewald J.Z."/>
            <person name="Crous P.W."/>
            <person name="Seidl M.F."/>
        </authorList>
    </citation>
    <scope>NUCLEOTIDE SEQUENCE [LARGE SCALE GENOMIC DNA]</scope>
    <source>
        <strain evidence="2 3">CPC 17464</strain>
    </source>
</reference>
<evidence type="ECO:0000313" key="2">
    <source>
        <dbReference type="EMBL" id="KAK7531772.1"/>
    </source>
</evidence>
<feature type="transmembrane region" description="Helical" evidence="1">
    <location>
        <begin position="20"/>
        <end position="50"/>
    </location>
</feature>
<feature type="transmembrane region" description="Helical" evidence="1">
    <location>
        <begin position="122"/>
        <end position="139"/>
    </location>
</feature>
<keyword evidence="1" id="KW-0812">Transmembrane</keyword>
<proteinExistence type="predicted"/>
<protein>
    <submittedName>
        <fullName evidence="2">Uncharacterized protein</fullName>
    </submittedName>
</protein>
<keyword evidence="1" id="KW-0472">Membrane</keyword>
<feature type="transmembrane region" description="Helical" evidence="1">
    <location>
        <begin position="86"/>
        <end position="110"/>
    </location>
</feature>
<gene>
    <name evidence="2" type="ORF">J3D65DRAFT_128608</name>
</gene>
<evidence type="ECO:0000256" key="1">
    <source>
        <dbReference type="SAM" id="Phobius"/>
    </source>
</evidence>
<organism evidence="2 3">
    <name type="scientific">Phyllosticta citribraziliensis</name>
    <dbReference type="NCBI Taxonomy" id="989973"/>
    <lineage>
        <taxon>Eukaryota</taxon>
        <taxon>Fungi</taxon>
        <taxon>Dikarya</taxon>
        <taxon>Ascomycota</taxon>
        <taxon>Pezizomycotina</taxon>
        <taxon>Dothideomycetes</taxon>
        <taxon>Dothideomycetes incertae sedis</taxon>
        <taxon>Botryosphaeriales</taxon>
        <taxon>Phyllostictaceae</taxon>
        <taxon>Phyllosticta</taxon>
    </lineage>
</organism>
<dbReference type="RefSeq" id="XP_066651596.1">
    <property type="nucleotide sequence ID" value="XM_066793870.1"/>
</dbReference>
<dbReference type="GeneID" id="92026776"/>
<dbReference type="Proteomes" id="UP001360953">
    <property type="component" value="Unassembled WGS sequence"/>
</dbReference>
<dbReference type="EMBL" id="JBBPEH010000012">
    <property type="protein sequence ID" value="KAK7531772.1"/>
    <property type="molecule type" value="Genomic_DNA"/>
</dbReference>
<evidence type="ECO:0000313" key="3">
    <source>
        <dbReference type="Proteomes" id="UP001360953"/>
    </source>
</evidence>
<sequence length="145" mass="16255">MRSPRARAFNPSLPVEMHPFPVTMIAFHVSDMIKVTAMTVIIGLVLMWWADASRHEVAILGIFISAQLAIYGLYKLFSSAWQSETFWGHTMSAFAALFLFLNIIAFDFLLKHGQLRAYFSRLMPGPLLNIIMLASYSTASSSLPP</sequence>
<comment type="caution">
    <text evidence="2">The sequence shown here is derived from an EMBL/GenBank/DDBJ whole genome shotgun (WGS) entry which is preliminary data.</text>
</comment>
<keyword evidence="1" id="KW-1133">Transmembrane helix</keyword>
<accession>A0ABR1L955</accession>
<feature type="transmembrane region" description="Helical" evidence="1">
    <location>
        <begin position="57"/>
        <end position="74"/>
    </location>
</feature>